<keyword evidence="3" id="KW-1185">Reference proteome</keyword>
<gene>
    <name evidence="1" type="ORF">MTR_2063s0010</name>
</gene>
<dbReference type="Proteomes" id="UP000002051">
    <property type="component" value="Unassembled WGS sequence"/>
</dbReference>
<sequence length="229" mass="25961">MAAGGLDYSIRNKLDTQYLRDMAQLADRVRRVERLKAEKARTHKFRREKVTYVDTNESKQEFDIAYKDFVDGEINFAELKPGPPYTCKVLRPSDGKNPVKNKMIDTLPKLTRSIDLVQRGLNEGRLGFGDKAKPQMQVDGDLLKDVDAMYTEVASCNVVEAIADAIEKLSVEAKDDIVECQMVEVSGSPKDANKITSELHFDEKEKATYPMDEEELIDFLNCCKLKNSE</sequence>
<accession>A0A072TCZ5</accession>
<reference evidence="2" key="3">
    <citation type="submission" date="2015-06" db="UniProtKB">
        <authorList>
            <consortium name="EnsemblPlants"/>
        </authorList>
    </citation>
    <scope>IDENTIFICATION</scope>
    <source>
        <strain evidence="2">cv. Jemalong A17</strain>
    </source>
</reference>
<reference evidence="1 3" key="1">
    <citation type="journal article" date="2011" name="Nature">
        <title>The Medicago genome provides insight into the evolution of rhizobial symbioses.</title>
        <authorList>
            <person name="Young N.D."/>
            <person name="Debelle F."/>
            <person name="Oldroyd G.E."/>
            <person name="Geurts R."/>
            <person name="Cannon S.B."/>
            <person name="Udvardi M.K."/>
            <person name="Benedito V.A."/>
            <person name="Mayer K.F."/>
            <person name="Gouzy J."/>
            <person name="Schoof H."/>
            <person name="Van de Peer Y."/>
            <person name="Proost S."/>
            <person name="Cook D.R."/>
            <person name="Meyers B.C."/>
            <person name="Spannagl M."/>
            <person name="Cheung F."/>
            <person name="De Mita S."/>
            <person name="Krishnakumar V."/>
            <person name="Gundlach H."/>
            <person name="Zhou S."/>
            <person name="Mudge J."/>
            <person name="Bharti A.K."/>
            <person name="Murray J.D."/>
            <person name="Naoumkina M.A."/>
            <person name="Rosen B."/>
            <person name="Silverstein K.A."/>
            <person name="Tang H."/>
            <person name="Rombauts S."/>
            <person name="Zhao P.X."/>
            <person name="Zhou P."/>
            <person name="Barbe V."/>
            <person name="Bardou P."/>
            <person name="Bechner M."/>
            <person name="Bellec A."/>
            <person name="Berger A."/>
            <person name="Berges H."/>
            <person name="Bidwell S."/>
            <person name="Bisseling T."/>
            <person name="Choisne N."/>
            <person name="Couloux A."/>
            <person name="Denny R."/>
            <person name="Deshpande S."/>
            <person name="Dai X."/>
            <person name="Doyle J.J."/>
            <person name="Dudez A.M."/>
            <person name="Farmer A.D."/>
            <person name="Fouteau S."/>
            <person name="Franken C."/>
            <person name="Gibelin C."/>
            <person name="Gish J."/>
            <person name="Goldstein S."/>
            <person name="Gonzalez A.J."/>
            <person name="Green P.J."/>
            <person name="Hallab A."/>
            <person name="Hartog M."/>
            <person name="Hua A."/>
            <person name="Humphray S.J."/>
            <person name="Jeong D.H."/>
            <person name="Jing Y."/>
            <person name="Jocker A."/>
            <person name="Kenton S.M."/>
            <person name="Kim D.J."/>
            <person name="Klee K."/>
            <person name="Lai H."/>
            <person name="Lang C."/>
            <person name="Lin S."/>
            <person name="Macmil S.L."/>
            <person name="Magdelenat G."/>
            <person name="Matthews L."/>
            <person name="McCorrison J."/>
            <person name="Monaghan E.L."/>
            <person name="Mun J.H."/>
            <person name="Najar F.Z."/>
            <person name="Nicholson C."/>
            <person name="Noirot C."/>
            <person name="O'Bleness M."/>
            <person name="Paule C.R."/>
            <person name="Poulain J."/>
            <person name="Prion F."/>
            <person name="Qin B."/>
            <person name="Qu C."/>
            <person name="Retzel E.F."/>
            <person name="Riddle C."/>
            <person name="Sallet E."/>
            <person name="Samain S."/>
            <person name="Samson N."/>
            <person name="Sanders I."/>
            <person name="Saurat O."/>
            <person name="Scarpelli C."/>
            <person name="Schiex T."/>
            <person name="Segurens B."/>
            <person name="Severin A.J."/>
            <person name="Sherrier D.J."/>
            <person name="Shi R."/>
            <person name="Sims S."/>
            <person name="Singer S.R."/>
            <person name="Sinharoy S."/>
            <person name="Sterck L."/>
            <person name="Viollet A."/>
            <person name="Wang B.B."/>
            <person name="Wang K."/>
            <person name="Wang M."/>
            <person name="Wang X."/>
            <person name="Warfsmann J."/>
            <person name="Weissenbach J."/>
            <person name="White D.D."/>
            <person name="White J.D."/>
            <person name="Wiley G.B."/>
            <person name="Wincker P."/>
            <person name="Xing Y."/>
            <person name="Yang L."/>
            <person name="Yao Z."/>
            <person name="Ying F."/>
            <person name="Zhai J."/>
            <person name="Zhou L."/>
            <person name="Zuber A."/>
            <person name="Denarie J."/>
            <person name="Dixon R.A."/>
            <person name="May G.D."/>
            <person name="Schwartz D.C."/>
            <person name="Rogers J."/>
            <person name="Quetier F."/>
            <person name="Town C.D."/>
            <person name="Roe B.A."/>
        </authorList>
    </citation>
    <scope>NUCLEOTIDE SEQUENCE [LARGE SCALE GENOMIC DNA]</scope>
    <source>
        <strain evidence="1">A17</strain>
        <strain evidence="2 3">cv. Jemalong A17</strain>
    </source>
</reference>
<feature type="non-terminal residue" evidence="1">
    <location>
        <position position="229"/>
    </location>
</feature>
<organism evidence="1 3">
    <name type="scientific">Medicago truncatula</name>
    <name type="common">Barrel medic</name>
    <name type="synonym">Medicago tribuloides</name>
    <dbReference type="NCBI Taxonomy" id="3880"/>
    <lineage>
        <taxon>Eukaryota</taxon>
        <taxon>Viridiplantae</taxon>
        <taxon>Streptophyta</taxon>
        <taxon>Embryophyta</taxon>
        <taxon>Tracheophyta</taxon>
        <taxon>Spermatophyta</taxon>
        <taxon>Magnoliopsida</taxon>
        <taxon>eudicotyledons</taxon>
        <taxon>Gunneridae</taxon>
        <taxon>Pentapetalae</taxon>
        <taxon>rosids</taxon>
        <taxon>fabids</taxon>
        <taxon>Fabales</taxon>
        <taxon>Fabaceae</taxon>
        <taxon>Papilionoideae</taxon>
        <taxon>50 kb inversion clade</taxon>
        <taxon>NPAAA clade</taxon>
        <taxon>Hologalegina</taxon>
        <taxon>IRL clade</taxon>
        <taxon>Trifolieae</taxon>
        <taxon>Medicago</taxon>
    </lineage>
</organism>
<dbReference type="HOGENOM" id="CLU_1212491_0_0_1"/>
<dbReference type="AlphaFoldDB" id="A0A072TCZ5"/>
<evidence type="ECO:0000313" key="2">
    <source>
        <dbReference type="EnsemblPlants" id="KEH15141"/>
    </source>
</evidence>
<protein>
    <submittedName>
        <fullName evidence="1 2">Uncharacterized protein</fullName>
    </submittedName>
</protein>
<evidence type="ECO:0000313" key="3">
    <source>
        <dbReference type="Proteomes" id="UP000002051"/>
    </source>
</evidence>
<dbReference type="EMBL" id="KL404787">
    <property type="protein sequence ID" value="KEH15141.1"/>
    <property type="molecule type" value="Genomic_DNA"/>
</dbReference>
<reference evidence="1 3" key="2">
    <citation type="journal article" date="2014" name="BMC Genomics">
        <title>An improved genome release (version Mt4.0) for the model legume Medicago truncatula.</title>
        <authorList>
            <person name="Tang H."/>
            <person name="Krishnakumar V."/>
            <person name="Bidwell S."/>
            <person name="Rosen B."/>
            <person name="Chan A."/>
            <person name="Zhou S."/>
            <person name="Gentzbittel L."/>
            <person name="Childs K.L."/>
            <person name="Yandell M."/>
            <person name="Gundlach H."/>
            <person name="Mayer K.F."/>
            <person name="Schwartz D.C."/>
            <person name="Town C.D."/>
        </authorList>
    </citation>
    <scope>GENOME REANNOTATION</scope>
    <source>
        <strain evidence="1">A17</strain>
        <strain evidence="2 3">cv. Jemalong A17</strain>
    </source>
</reference>
<proteinExistence type="predicted"/>
<evidence type="ECO:0000313" key="1">
    <source>
        <dbReference type="EMBL" id="KEH15141.1"/>
    </source>
</evidence>
<name>A0A072TCZ5_MEDTR</name>
<dbReference type="EnsemblPlants" id="KEH15141">
    <property type="protein sequence ID" value="KEH15141"/>
    <property type="gene ID" value="MTR_2063s0010"/>
</dbReference>